<dbReference type="AlphaFoldDB" id="A0A377J082"/>
<evidence type="ECO:0000256" key="4">
    <source>
        <dbReference type="ARBA" id="ARBA00023239"/>
    </source>
</evidence>
<evidence type="ECO:0000313" key="9">
    <source>
        <dbReference type="Proteomes" id="UP000255264"/>
    </source>
</evidence>
<dbReference type="PANTHER" id="PTHR11002">
    <property type="entry name" value="CARBONIC ANHYDRASE"/>
    <property type="match status" value="1"/>
</dbReference>
<dbReference type="EMBL" id="UGHS01000004">
    <property type="protein sequence ID" value="STO93916.1"/>
    <property type="molecule type" value="Genomic_DNA"/>
</dbReference>
<organism evidence="8 9">
    <name type="scientific">Haemophilus pittmaniae</name>
    <dbReference type="NCBI Taxonomy" id="249188"/>
    <lineage>
        <taxon>Bacteria</taxon>
        <taxon>Pseudomonadati</taxon>
        <taxon>Pseudomonadota</taxon>
        <taxon>Gammaproteobacteria</taxon>
        <taxon>Pasteurellales</taxon>
        <taxon>Pasteurellaceae</taxon>
        <taxon>Haemophilus</taxon>
    </lineage>
</organism>
<evidence type="ECO:0000256" key="2">
    <source>
        <dbReference type="ARBA" id="ARBA00022723"/>
    </source>
</evidence>
<dbReference type="PROSITE" id="PS00705">
    <property type="entry name" value="PROK_CO2_ANHYDRASE_2"/>
    <property type="match status" value="1"/>
</dbReference>
<protein>
    <recommendedName>
        <fullName evidence="7">Carbonic anhydrase</fullName>
        <ecNumber evidence="7">4.2.1.1</ecNumber>
    </recommendedName>
    <alternativeName>
        <fullName evidence="7">Carbonate dehydratase</fullName>
    </alternativeName>
</protein>
<feature type="binding site" evidence="6">
    <location>
        <position position="98"/>
    </location>
    <ligand>
        <name>Zn(2+)</name>
        <dbReference type="ChEBI" id="CHEBI:29105"/>
    </ligand>
</feature>
<dbReference type="CDD" id="cd00883">
    <property type="entry name" value="beta_CA_cladeA"/>
    <property type="match status" value="1"/>
</dbReference>
<comment type="function">
    <text evidence="7">Reversible hydration of carbon dioxide.</text>
</comment>
<evidence type="ECO:0000256" key="1">
    <source>
        <dbReference type="ARBA" id="ARBA00006217"/>
    </source>
</evidence>
<dbReference type="Proteomes" id="UP000255264">
    <property type="component" value="Unassembled WGS sequence"/>
</dbReference>
<dbReference type="GO" id="GO:0015976">
    <property type="term" value="P:carbon utilization"/>
    <property type="evidence" value="ECO:0007669"/>
    <property type="project" value="InterPro"/>
</dbReference>
<keyword evidence="4 7" id="KW-0456">Lyase</keyword>
<dbReference type="FunFam" id="3.40.1050.10:FF:000001">
    <property type="entry name" value="Carbonic anhydrase"/>
    <property type="match status" value="1"/>
</dbReference>
<dbReference type="EC" id="4.2.1.1" evidence="7"/>
<accession>A0A377J082</accession>
<proteinExistence type="inferred from homology"/>
<dbReference type="NCBIfam" id="NF007756">
    <property type="entry name" value="PRK10437.1"/>
    <property type="match status" value="1"/>
</dbReference>
<dbReference type="GO" id="GO:0008270">
    <property type="term" value="F:zinc ion binding"/>
    <property type="evidence" value="ECO:0007669"/>
    <property type="project" value="UniProtKB-UniRule"/>
</dbReference>
<feature type="binding site" evidence="6">
    <location>
        <position position="101"/>
    </location>
    <ligand>
        <name>Zn(2+)</name>
        <dbReference type="ChEBI" id="CHEBI:29105"/>
    </ligand>
</feature>
<dbReference type="Pfam" id="PF00484">
    <property type="entry name" value="Pro_CA"/>
    <property type="match status" value="1"/>
</dbReference>
<dbReference type="PROSITE" id="PS00704">
    <property type="entry name" value="PROK_CO2_ANHYDRASE_1"/>
    <property type="match status" value="1"/>
</dbReference>
<evidence type="ECO:0000313" key="8">
    <source>
        <dbReference type="EMBL" id="STO93916.1"/>
    </source>
</evidence>
<dbReference type="SMART" id="SM00947">
    <property type="entry name" value="Pro_CA"/>
    <property type="match status" value="1"/>
</dbReference>
<comment type="similarity">
    <text evidence="1 7">Belongs to the beta-class carbonic anhydrase family.</text>
</comment>
<sequence>MDKIKQLFANNFSWAQRMKEENSTYFKELADHQTPHYLWIGCSDSRVPAEKLTNLEPGELFVHRNVANQVIHTDLNCLSVVQYAVDVLNIEHIIICGHTNCGGIKAAIADKDLGLINNWLLHIRDIWFKHGHLLGKLSPEKRADMLTKINVAEQVYNLGRSSIVKSAWEKGKKLSLHGWVYDVNDGFLIDQGVIANSRESLEISYRNAIARLLTLEEEDILRKEPTEENP</sequence>
<dbReference type="InterPro" id="IPR015892">
    <property type="entry name" value="Carbonic_anhydrase_CS"/>
</dbReference>
<gene>
    <name evidence="8" type="primary">can</name>
    <name evidence="8" type="ORF">NCTC13335_01831</name>
</gene>
<evidence type="ECO:0000256" key="3">
    <source>
        <dbReference type="ARBA" id="ARBA00022833"/>
    </source>
</evidence>
<dbReference type="Gene3D" id="3.40.1050.10">
    <property type="entry name" value="Carbonic anhydrase"/>
    <property type="match status" value="1"/>
</dbReference>
<evidence type="ECO:0000256" key="7">
    <source>
        <dbReference type="RuleBase" id="RU003956"/>
    </source>
</evidence>
<dbReference type="SUPFAM" id="SSF53056">
    <property type="entry name" value="beta-carbonic anhydrase, cab"/>
    <property type="match status" value="1"/>
</dbReference>
<keyword evidence="3 6" id="KW-0862">Zinc</keyword>
<comment type="catalytic activity">
    <reaction evidence="5 7">
        <text>hydrogencarbonate + H(+) = CO2 + H2O</text>
        <dbReference type="Rhea" id="RHEA:10748"/>
        <dbReference type="ChEBI" id="CHEBI:15377"/>
        <dbReference type="ChEBI" id="CHEBI:15378"/>
        <dbReference type="ChEBI" id="CHEBI:16526"/>
        <dbReference type="ChEBI" id="CHEBI:17544"/>
        <dbReference type="EC" id="4.2.1.1"/>
    </reaction>
</comment>
<comment type="cofactor">
    <cofactor evidence="6">
        <name>Zn(2+)</name>
        <dbReference type="ChEBI" id="CHEBI:29105"/>
    </cofactor>
    <text evidence="6">Binds 1 zinc ion per subunit.</text>
</comment>
<dbReference type="GO" id="GO:0004089">
    <property type="term" value="F:carbonate dehydratase activity"/>
    <property type="evidence" value="ECO:0007669"/>
    <property type="project" value="UniProtKB-UniRule"/>
</dbReference>
<dbReference type="RefSeq" id="WP_007241319.1">
    <property type="nucleotide sequence ID" value="NZ_CAUUFB010000004.1"/>
</dbReference>
<dbReference type="InterPro" id="IPR001765">
    <property type="entry name" value="Carbonic_anhydrase"/>
</dbReference>
<dbReference type="OrthoDB" id="9797527at2"/>
<evidence type="ECO:0000256" key="6">
    <source>
        <dbReference type="PIRSR" id="PIRSR601765-1"/>
    </source>
</evidence>
<keyword evidence="2 6" id="KW-0479">Metal-binding</keyword>
<reference evidence="8 9" key="1">
    <citation type="submission" date="2018-06" db="EMBL/GenBank/DDBJ databases">
        <authorList>
            <consortium name="Pathogen Informatics"/>
            <person name="Doyle S."/>
        </authorList>
    </citation>
    <scope>NUCLEOTIDE SEQUENCE [LARGE SCALE GENOMIC DNA]</scope>
    <source>
        <strain evidence="8 9">NCTC13335</strain>
    </source>
</reference>
<dbReference type="PANTHER" id="PTHR11002:SF76">
    <property type="entry name" value="CARBONIC ANHYDRASE"/>
    <property type="match status" value="1"/>
</dbReference>
<feature type="binding site" evidence="6">
    <location>
        <position position="42"/>
    </location>
    <ligand>
        <name>Zn(2+)</name>
        <dbReference type="ChEBI" id="CHEBI:29105"/>
    </ligand>
</feature>
<name>A0A377J082_9PAST</name>
<dbReference type="InterPro" id="IPR036874">
    <property type="entry name" value="Carbonic_anhydrase_sf"/>
</dbReference>
<evidence type="ECO:0000256" key="5">
    <source>
        <dbReference type="ARBA" id="ARBA00048348"/>
    </source>
</evidence>
<feature type="binding site" evidence="6">
    <location>
        <position position="44"/>
    </location>
    <ligand>
        <name>Zn(2+)</name>
        <dbReference type="ChEBI" id="CHEBI:29105"/>
    </ligand>
</feature>
<keyword evidence="9" id="KW-1185">Reference proteome</keyword>